<dbReference type="InterPro" id="IPR036291">
    <property type="entry name" value="NAD(P)-bd_dom_sf"/>
</dbReference>
<dbReference type="PANTHER" id="PTHR43477:SF1">
    <property type="entry name" value="DIHYDROANTICAPSIN 7-DEHYDROGENASE"/>
    <property type="match status" value="1"/>
</dbReference>
<gene>
    <name evidence="3" type="ORF">E6C50_13175</name>
</gene>
<keyword evidence="2" id="KW-0560">Oxidoreductase</keyword>
<dbReference type="RefSeq" id="WP_136403695.1">
    <property type="nucleotide sequence ID" value="NZ_SSNZ01000006.1"/>
</dbReference>
<dbReference type="EMBL" id="SSNZ01000006">
    <property type="protein sequence ID" value="THF49187.1"/>
    <property type="molecule type" value="Genomic_DNA"/>
</dbReference>
<dbReference type="PRINTS" id="PR00081">
    <property type="entry name" value="GDHRDH"/>
</dbReference>
<name>A0A4S3ZUE5_9FLAO</name>
<comment type="caution">
    <text evidence="3">The sequence shown here is derived from an EMBL/GenBank/DDBJ whole genome shotgun (WGS) entry which is preliminary data.</text>
</comment>
<dbReference type="PANTHER" id="PTHR43477">
    <property type="entry name" value="DIHYDROANTICAPSIN 7-DEHYDROGENASE"/>
    <property type="match status" value="1"/>
</dbReference>
<keyword evidence="4" id="KW-1185">Reference proteome</keyword>
<organism evidence="3 4">
    <name type="scientific">Flavobacterium supellecticarium</name>
    <dbReference type="NCBI Taxonomy" id="2565924"/>
    <lineage>
        <taxon>Bacteria</taxon>
        <taxon>Pseudomonadati</taxon>
        <taxon>Bacteroidota</taxon>
        <taxon>Flavobacteriia</taxon>
        <taxon>Flavobacteriales</taxon>
        <taxon>Flavobacteriaceae</taxon>
        <taxon>Flavobacterium</taxon>
    </lineage>
</organism>
<dbReference type="Gene3D" id="3.40.50.720">
    <property type="entry name" value="NAD(P)-binding Rossmann-like Domain"/>
    <property type="match status" value="1"/>
</dbReference>
<reference evidence="3 4" key="1">
    <citation type="submission" date="2019-04" db="EMBL/GenBank/DDBJ databases">
        <title>Flavobacterium sp. nov. isolated from construction timber.</title>
        <authorList>
            <person name="Lin S.-Y."/>
            <person name="Chang C.-T."/>
            <person name="Young C.-C."/>
        </authorList>
    </citation>
    <scope>NUCLEOTIDE SEQUENCE [LARGE SCALE GENOMIC DNA]</scope>
    <source>
        <strain evidence="3 4">CC-CTC003</strain>
    </source>
</reference>
<evidence type="ECO:0000256" key="1">
    <source>
        <dbReference type="ARBA" id="ARBA00006484"/>
    </source>
</evidence>
<accession>A0A4S3ZUE5</accession>
<dbReference type="CDD" id="cd05233">
    <property type="entry name" value="SDR_c"/>
    <property type="match status" value="1"/>
</dbReference>
<dbReference type="SUPFAM" id="SSF51735">
    <property type="entry name" value="NAD(P)-binding Rossmann-fold domains"/>
    <property type="match status" value="1"/>
</dbReference>
<dbReference type="OrthoDB" id="9803333at2"/>
<evidence type="ECO:0000313" key="4">
    <source>
        <dbReference type="Proteomes" id="UP000307507"/>
    </source>
</evidence>
<dbReference type="InterPro" id="IPR051122">
    <property type="entry name" value="SDR_DHRS6-like"/>
</dbReference>
<evidence type="ECO:0000313" key="3">
    <source>
        <dbReference type="EMBL" id="THF49187.1"/>
    </source>
</evidence>
<dbReference type="GO" id="GO:0016491">
    <property type="term" value="F:oxidoreductase activity"/>
    <property type="evidence" value="ECO:0007669"/>
    <property type="project" value="UniProtKB-KW"/>
</dbReference>
<dbReference type="InterPro" id="IPR002347">
    <property type="entry name" value="SDR_fam"/>
</dbReference>
<dbReference type="Proteomes" id="UP000307507">
    <property type="component" value="Unassembled WGS sequence"/>
</dbReference>
<evidence type="ECO:0000256" key="2">
    <source>
        <dbReference type="ARBA" id="ARBA00023002"/>
    </source>
</evidence>
<protein>
    <submittedName>
        <fullName evidence="3">SDR family oxidoreductase</fullName>
    </submittedName>
</protein>
<sequence length="231" mass="24570">MKNIVIIGHSSGIGKALTTLLADDHRVYGTFCTTSEHIGHTNVTTHYVNILEESPDFSFLPDTIDGLVYCPGAINMKPFARIKTEDFLIDYQLQVIGAVKAIQACLPGLKKSASPAIVLFSTVAVKIGFPFHSIVGTNKGAIEGLTKSLAAELAPTIRVNCIAPSLTETPLTGHLLNTPEKKEANAQRHPLKKIGEANDIAQAAAFLLGNTSQWITGQIIAVDGGISTIKA</sequence>
<dbReference type="AlphaFoldDB" id="A0A4S3ZUE5"/>
<dbReference type="Pfam" id="PF13561">
    <property type="entry name" value="adh_short_C2"/>
    <property type="match status" value="1"/>
</dbReference>
<comment type="similarity">
    <text evidence="1">Belongs to the short-chain dehydrogenases/reductases (SDR) family.</text>
</comment>
<proteinExistence type="inferred from homology"/>